<feature type="region of interest" description="Disordered" evidence="2">
    <location>
        <begin position="435"/>
        <end position="491"/>
    </location>
</feature>
<name>A0A7S2A2F0_9STRA</name>
<dbReference type="Gene3D" id="1.25.40.10">
    <property type="entry name" value="Tetratricopeptide repeat domain"/>
    <property type="match status" value="3"/>
</dbReference>
<dbReference type="InterPro" id="IPR051222">
    <property type="entry name" value="PPR/CCM1_RNA-binding"/>
</dbReference>
<evidence type="ECO:0000313" key="4">
    <source>
        <dbReference type="EMBL" id="CAD9355508.1"/>
    </source>
</evidence>
<keyword evidence="3" id="KW-1133">Transmembrane helix</keyword>
<accession>A0A7S2A2F0</accession>
<gene>
    <name evidence="4" type="ORF">DBRI1063_LOCUS24038</name>
</gene>
<evidence type="ECO:0008006" key="5">
    <source>
        <dbReference type="Google" id="ProtNLM"/>
    </source>
</evidence>
<dbReference type="EMBL" id="HBGN01037522">
    <property type="protein sequence ID" value="CAD9355508.1"/>
    <property type="molecule type" value="Transcribed_RNA"/>
</dbReference>
<keyword evidence="3" id="KW-0812">Transmembrane</keyword>
<feature type="compositionally biased region" description="Acidic residues" evidence="2">
    <location>
        <begin position="191"/>
        <end position="206"/>
    </location>
</feature>
<feature type="region of interest" description="Disordered" evidence="2">
    <location>
        <begin position="164"/>
        <end position="218"/>
    </location>
</feature>
<dbReference type="AlphaFoldDB" id="A0A7S2A2F0"/>
<proteinExistence type="predicted"/>
<evidence type="ECO:0000256" key="2">
    <source>
        <dbReference type="SAM" id="MobiDB-lite"/>
    </source>
</evidence>
<dbReference type="InterPro" id="IPR011990">
    <property type="entry name" value="TPR-like_helical_dom_sf"/>
</dbReference>
<protein>
    <recommendedName>
        <fullName evidence="5">Pentatricopeptide repeat-containing protein</fullName>
    </recommendedName>
</protein>
<feature type="compositionally biased region" description="Acidic residues" evidence="2">
    <location>
        <begin position="172"/>
        <end position="181"/>
    </location>
</feature>
<feature type="compositionally biased region" description="Basic and acidic residues" evidence="2">
    <location>
        <begin position="435"/>
        <end position="460"/>
    </location>
</feature>
<dbReference type="PANTHER" id="PTHR47942:SF63">
    <property type="entry name" value="PENTATRICOPEPTIDE REPEAT-CONTAINING PROTEIN"/>
    <property type="match status" value="1"/>
</dbReference>
<keyword evidence="1" id="KW-0677">Repeat</keyword>
<evidence type="ECO:0000256" key="1">
    <source>
        <dbReference type="ARBA" id="ARBA00022737"/>
    </source>
</evidence>
<sequence>MIILTTRTTPTNNISLIPIMIVGSMLIPSLLAFSTSRNTAIGRRNSHHHCDQQIVKTSTFLLHRQNNICKLTVSSTSSNDATANKNYDDDGDGSYYGFYSDENSNSDEEEFHEELMAYEEDLTYRTNLRIRNLVTKSIQDNNMELAWEAERMLLKMEDAYDVWDKKSSSSSSEEDEDEIEEWKDVVWGSSIDDESDDESDGGENEDINAKKDTVMELGPPDTVTYNMVINAYAKSSEEGSSRHAERILERMESLHQYQKECYEYWEQHLQEEQYAPPRFNVKPNVRTYSTVIDAWARNADSIPSTSSTPSFYYKTDKETGDLSAAHRAESILHKLNTLYLETKDASLRPNVITYNTVLNAWSKQQSQQQPGDDNDVAAKRATELLSHMESPDVYVSPDVISYNTVMSAWSRCFIDGGEKAEEILRRMIQNADEARAENKRRAEQGDEDRKKFYMEKKQNKAEVVNQEEEDEETYQNYNSDSNDKKRTRKKRRRRVNLIPVILPNARSYSIVLDAHGKSNHPKSAQRAYSILREMERMNDKRVRPNVVTYSSTINALARSRYVKHKAFKALRLLRRMEDLYFDHDESSNNNAAKNVVKPNAHCYNAVINACAMSFGRLEYHPTDYYSDEQQDEYSEEDDDDDETDELVIGDKIINIRKNPNVDESIIAIQIVKDLYYQMTSDDTHHVKPDHFTYGTILKACANLLPISNTMPSSMPNLEETTWKSTAAIDTTIDPNEKQKKQHHTMSFIREVFEHCCQNGMVSSGVCYQLRQAATSDLYRELMSGVEGVELEHFDSGSASLWTRQSRLEGNIPKEWSRNVRRKEL</sequence>
<dbReference type="PANTHER" id="PTHR47942">
    <property type="entry name" value="TETRATRICOPEPTIDE REPEAT (TPR)-LIKE SUPERFAMILY PROTEIN-RELATED"/>
    <property type="match status" value="1"/>
</dbReference>
<keyword evidence="3" id="KW-0472">Membrane</keyword>
<reference evidence="4" key="1">
    <citation type="submission" date="2021-01" db="EMBL/GenBank/DDBJ databases">
        <authorList>
            <person name="Corre E."/>
            <person name="Pelletier E."/>
            <person name="Niang G."/>
            <person name="Scheremetjew M."/>
            <person name="Finn R."/>
            <person name="Kale V."/>
            <person name="Holt S."/>
            <person name="Cochrane G."/>
            <person name="Meng A."/>
            <person name="Brown T."/>
            <person name="Cohen L."/>
        </authorList>
    </citation>
    <scope>NUCLEOTIDE SEQUENCE</scope>
    <source>
        <strain evidence="4">Pop2</strain>
    </source>
</reference>
<organism evidence="4">
    <name type="scientific">Ditylum brightwellii</name>
    <dbReference type="NCBI Taxonomy" id="49249"/>
    <lineage>
        <taxon>Eukaryota</taxon>
        <taxon>Sar</taxon>
        <taxon>Stramenopiles</taxon>
        <taxon>Ochrophyta</taxon>
        <taxon>Bacillariophyta</taxon>
        <taxon>Mediophyceae</taxon>
        <taxon>Lithodesmiophycidae</taxon>
        <taxon>Lithodesmiales</taxon>
        <taxon>Lithodesmiaceae</taxon>
        <taxon>Ditylum</taxon>
    </lineage>
</organism>
<evidence type="ECO:0000256" key="3">
    <source>
        <dbReference type="SAM" id="Phobius"/>
    </source>
</evidence>
<feature type="transmembrane region" description="Helical" evidence="3">
    <location>
        <begin position="14"/>
        <end position="34"/>
    </location>
</feature>